<evidence type="ECO:0000313" key="1">
    <source>
        <dbReference type="EMBL" id="GLS86828.1"/>
    </source>
</evidence>
<organism evidence="1 2">
    <name type="scientific">Cypionkella aquatica</name>
    <dbReference type="NCBI Taxonomy" id="1756042"/>
    <lineage>
        <taxon>Bacteria</taxon>
        <taxon>Pseudomonadati</taxon>
        <taxon>Pseudomonadota</taxon>
        <taxon>Alphaproteobacteria</taxon>
        <taxon>Rhodobacterales</taxon>
        <taxon>Paracoccaceae</taxon>
        <taxon>Cypionkella</taxon>
    </lineage>
</organism>
<dbReference type="AlphaFoldDB" id="A0AA37TVT2"/>
<proteinExistence type="predicted"/>
<accession>A0AA37TVT2</accession>
<keyword evidence="2" id="KW-1185">Reference proteome</keyword>
<dbReference type="EMBL" id="BSPP01000007">
    <property type="protein sequence ID" value="GLS86828.1"/>
    <property type="molecule type" value="Genomic_DNA"/>
</dbReference>
<dbReference type="RefSeq" id="WP_284325020.1">
    <property type="nucleotide sequence ID" value="NZ_BSPP01000007.1"/>
</dbReference>
<name>A0AA37TVT2_9RHOB</name>
<reference evidence="1 2" key="1">
    <citation type="journal article" date="2014" name="Int. J. Syst. Evol. Microbiol.">
        <title>Complete genome sequence of Corynebacterium casei LMG S-19264T (=DSM 44701T), isolated from a smear-ripened cheese.</title>
        <authorList>
            <consortium name="US DOE Joint Genome Institute (JGI-PGF)"/>
            <person name="Walter F."/>
            <person name="Albersmeier A."/>
            <person name="Kalinowski J."/>
            <person name="Ruckert C."/>
        </authorList>
    </citation>
    <scope>NUCLEOTIDE SEQUENCE [LARGE SCALE GENOMIC DNA]</scope>
    <source>
        <strain evidence="1 2">NBRC 111766</strain>
    </source>
</reference>
<protein>
    <submittedName>
        <fullName evidence="1">Uncharacterized protein</fullName>
    </submittedName>
</protein>
<dbReference type="Proteomes" id="UP001157355">
    <property type="component" value="Unassembled WGS sequence"/>
</dbReference>
<evidence type="ECO:0000313" key="2">
    <source>
        <dbReference type="Proteomes" id="UP001157355"/>
    </source>
</evidence>
<comment type="caution">
    <text evidence="1">The sequence shown here is derived from an EMBL/GenBank/DDBJ whole genome shotgun (WGS) entry which is preliminary data.</text>
</comment>
<gene>
    <name evidence="1" type="ORF">GCM10010873_18020</name>
</gene>
<sequence>MNQLAPMKLSELAPATEDQQMAFVQALVAGRSPVLAAKAAGSDVLSLYLARCSSADFDDLWNLALLARRDTALHEVMEKSLAATGTIVWEYLTGPDGAALLDEDFNAVRGPRLVGCNPTILSKLIEKLMASADKPVSTTSVNVSASAASYVSTDLRPLPRLINPETDECP</sequence>